<feature type="compositionally biased region" description="Polar residues" evidence="1">
    <location>
        <begin position="49"/>
        <end position="74"/>
    </location>
</feature>
<gene>
    <name evidence="2" type="ORF">TRAPUB_212</name>
</gene>
<sequence length="80" mass="8726">MQPHGDPYANARSNLPVPSTVKKATHGHGRMSLAGPAMRAPYPIPPGTNPRQSLMRSQNVNPLLQSASKPQNFGRTPMRR</sequence>
<proteinExistence type="predicted"/>
<accession>A0A1M2VMN4</accession>
<reference evidence="2 3" key="1">
    <citation type="submission" date="2016-10" db="EMBL/GenBank/DDBJ databases">
        <title>Genome sequence of the basidiomycete white-rot fungus Trametes pubescens.</title>
        <authorList>
            <person name="Makela M.R."/>
            <person name="Granchi Z."/>
            <person name="Peng M."/>
            <person name="De Vries R.P."/>
            <person name="Grigoriev I."/>
            <person name="Riley R."/>
            <person name="Hilden K."/>
        </authorList>
    </citation>
    <scope>NUCLEOTIDE SEQUENCE [LARGE SCALE GENOMIC DNA]</scope>
    <source>
        <strain evidence="2 3">FBCC735</strain>
    </source>
</reference>
<evidence type="ECO:0000313" key="3">
    <source>
        <dbReference type="Proteomes" id="UP000184267"/>
    </source>
</evidence>
<comment type="caution">
    <text evidence="2">The sequence shown here is derived from an EMBL/GenBank/DDBJ whole genome shotgun (WGS) entry which is preliminary data.</text>
</comment>
<organism evidence="2 3">
    <name type="scientific">Trametes pubescens</name>
    <name type="common">White-rot fungus</name>
    <dbReference type="NCBI Taxonomy" id="154538"/>
    <lineage>
        <taxon>Eukaryota</taxon>
        <taxon>Fungi</taxon>
        <taxon>Dikarya</taxon>
        <taxon>Basidiomycota</taxon>
        <taxon>Agaricomycotina</taxon>
        <taxon>Agaricomycetes</taxon>
        <taxon>Polyporales</taxon>
        <taxon>Polyporaceae</taxon>
        <taxon>Trametes</taxon>
    </lineage>
</organism>
<dbReference type="OrthoDB" id="7459479at2759"/>
<evidence type="ECO:0000256" key="1">
    <source>
        <dbReference type="SAM" id="MobiDB-lite"/>
    </source>
</evidence>
<dbReference type="Proteomes" id="UP000184267">
    <property type="component" value="Unassembled WGS sequence"/>
</dbReference>
<name>A0A1M2VMN4_TRAPU</name>
<dbReference type="AlphaFoldDB" id="A0A1M2VMN4"/>
<evidence type="ECO:0000313" key="2">
    <source>
        <dbReference type="EMBL" id="OJT08861.1"/>
    </source>
</evidence>
<feature type="region of interest" description="Disordered" evidence="1">
    <location>
        <begin position="1"/>
        <end position="80"/>
    </location>
</feature>
<dbReference type="STRING" id="154538.A0A1M2VMN4"/>
<dbReference type="EMBL" id="MNAD01001008">
    <property type="protein sequence ID" value="OJT08861.1"/>
    <property type="molecule type" value="Genomic_DNA"/>
</dbReference>
<keyword evidence="3" id="KW-1185">Reference proteome</keyword>
<protein>
    <submittedName>
        <fullName evidence="2">Uncharacterized protein</fullName>
    </submittedName>
</protein>